<dbReference type="GO" id="GO:1901135">
    <property type="term" value="P:carbohydrate derivative metabolic process"/>
    <property type="evidence" value="ECO:0007669"/>
    <property type="project" value="InterPro"/>
</dbReference>
<sequence length="73" mass="8369">MSAVDLLPVAFQGIDIREMLAGAALMDEANRTTMSELHRIDAFPLTHVIVLKEIKRKNRHEKEEKNLRSRSEP</sequence>
<dbReference type="Proteomes" id="UP000224567">
    <property type="component" value="Unassembled WGS sequence"/>
</dbReference>
<dbReference type="GO" id="GO:0097367">
    <property type="term" value="F:carbohydrate derivative binding"/>
    <property type="evidence" value="ECO:0007669"/>
    <property type="project" value="InterPro"/>
</dbReference>
<dbReference type="OrthoDB" id="1932752at2759"/>
<organism evidence="1 2">
    <name type="scientific">Capsicum baccatum</name>
    <name type="common">Peruvian pepper</name>
    <dbReference type="NCBI Taxonomy" id="33114"/>
    <lineage>
        <taxon>Eukaryota</taxon>
        <taxon>Viridiplantae</taxon>
        <taxon>Streptophyta</taxon>
        <taxon>Embryophyta</taxon>
        <taxon>Tracheophyta</taxon>
        <taxon>Spermatophyta</taxon>
        <taxon>Magnoliopsida</taxon>
        <taxon>eudicotyledons</taxon>
        <taxon>Gunneridae</taxon>
        <taxon>Pentapetalae</taxon>
        <taxon>asterids</taxon>
        <taxon>lamiids</taxon>
        <taxon>Solanales</taxon>
        <taxon>Solanaceae</taxon>
        <taxon>Solanoideae</taxon>
        <taxon>Capsiceae</taxon>
        <taxon>Capsicum</taxon>
    </lineage>
</organism>
<evidence type="ECO:0000313" key="2">
    <source>
        <dbReference type="Proteomes" id="UP000224567"/>
    </source>
</evidence>
<comment type="caution">
    <text evidence="1">The sequence shown here is derived from an EMBL/GenBank/DDBJ whole genome shotgun (WGS) entry which is preliminary data.</text>
</comment>
<dbReference type="AlphaFoldDB" id="A0A2G2WXD1"/>
<evidence type="ECO:0000313" key="1">
    <source>
        <dbReference type="EMBL" id="PHT49893.1"/>
    </source>
</evidence>
<name>A0A2G2WXD1_CAPBA</name>
<accession>A0A2G2WXD1</accession>
<dbReference type="SUPFAM" id="SSF53697">
    <property type="entry name" value="SIS domain"/>
    <property type="match status" value="1"/>
</dbReference>
<gene>
    <name evidence="1" type="ORF">CQW23_09640</name>
</gene>
<proteinExistence type="predicted"/>
<reference evidence="2" key="2">
    <citation type="journal article" date="2017" name="J. Anim. Genet.">
        <title>Multiple reference genome sequences of hot pepper reveal the massive evolution of plant disease resistance genes by retroduplication.</title>
        <authorList>
            <person name="Kim S."/>
            <person name="Park J."/>
            <person name="Yeom S.-I."/>
            <person name="Kim Y.-M."/>
            <person name="Seo E."/>
            <person name="Kim K.-T."/>
            <person name="Kim M.-S."/>
            <person name="Lee J.M."/>
            <person name="Cheong K."/>
            <person name="Shin H.-S."/>
            <person name="Kim S.-B."/>
            <person name="Han K."/>
            <person name="Lee J."/>
            <person name="Park M."/>
            <person name="Lee H.-A."/>
            <person name="Lee H.-Y."/>
            <person name="Lee Y."/>
            <person name="Oh S."/>
            <person name="Lee J.H."/>
            <person name="Choi E."/>
            <person name="Choi E."/>
            <person name="Lee S.E."/>
            <person name="Jeon J."/>
            <person name="Kim H."/>
            <person name="Choi G."/>
            <person name="Song H."/>
            <person name="Lee J."/>
            <person name="Lee S.-C."/>
            <person name="Kwon J.-K."/>
            <person name="Lee H.-Y."/>
            <person name="Koo N."/>
            <person name="Hong Y."/>
            <person name="Kim R.W."/>
            <person name="Kang W.-H."/>
            <person name="Huh J.H."/>
            <person name="Kang B.-C."/>
            <person name="Yang T.-J."/>
            <person name="Lee Y.-H."/>
            <person name="Bennetzen J.L."/>
            <person name="Choi D."/>
        </authorList>
    </citation>
    <scope>NUCLEOTIDE SEQUENCE [LARGE SCALE GENOMIC DNA]</scope>
    <source>
        <strain evidence="2">cv. PBC81</strain>
    </source>
</reference>
<dbReference type="Gene3D" id="3.40.50.10490">
    <property type="entry name" value="Glucose-6-phosphate isomerase like protein, domain 1"/>
    <property type="match status" value="2"/>
</dbReference>
<dbReference type="STRING" id="33114.A0A2G2WXD1"/>
<protein>
    <submittedName>
        <fullName evidence="1">Uncharacterized protein</fullName>
    </submittedName>
</protein>
<dbReference type="InterPro" id="IPR046348">
    <property type="entry name" value="SIS_dom_sf"/>
</dbReference>
<dbReference type="EMBL" id="MLFT02000004">
    <property type="protein sequence ID" value="PHT49893.1"/>
    <property type="molecule type" value="Genomic_DNA"/>
</dbReference>
<keyword evidence="2" id="KW-1185">Reference proteome</keyword>
<reference evidence="1 2" key="1">
    <citation type="journal article" date="2017" name="Genome Biol.">
        <title>New reference genome sequences of hot pepper reveal the massive evolution of plant disease-resistance genes by retroduplication.</title>
        <authorList>
            <person name="Kim S."/>
            <person name="Park J."/>
            <person name="Yeom S.I."/>
            <person name="Kim Y.M."/>
            <person name="Seo E."/>
            <person name="Kim K.T."/>
            <person name="Kim M.S."/>
            <person name="Lee J.M."/>
            <person name="Cheong K."/>
            <person name="Shin H.S."/>
            <person name="Kim S.B."/>
            <person name="Han K."/>
            <person name="Lee J."/>
            <person name="Park M."/>
            <person name="Lee H.A."/>
            <person name="Lee H.Y."/>
            <person name="Lee Y."/>
            <person name="Oh S."/>
            <person name="Lee J.H."/>
            <person name="Choi E."/>
            <person name="Choi E."/>
            <person name="Lee S.E."/>
            <person name="Jeon J."/>
            <person name="Kim H."/>
            <person name="Choi G."/>
            <person name="Song H."/>
            <person name="Lee J."/>
            <person name="Lee S.C."/>
            <person name="Kwon J.K."/>
            <person name="Lee H.Y."/>
            <person name="Koo N."/>
            <person name="Hong Y."/>
            <person name="Kim R.W."/>
            <person name="Kang W.H."/>
            <person name="Huh J.H."/>
            <person name="Kang B.C."/>
            <person name="Yang T.J."/>
            <person name="Lee Y.H."/>
            <person name="Bennetzen J.L."/>
            <person name="Choi D."/>
        </authorList>
    </citation>
    <scope>NUCLEOTIDE SEQUENCE [LARGE SCALE GENOMIC DNA]</scope>
    <source>
        <strain evidence="2">cv. PBC81</strain>
    </source>
</reference>